<dbReference type="Proteomes" id="UP000694397">
    <property type="component" value="Chromosome 1"/>
</dbReference>
<keyword evidence="3" id="KW-0808">Transferase</keyword>
<dbReference type="GO" id="GO:0008270">
    <property type="term" value="F:zinc ion binding"/>
    <property type="evidence" value="ECO:0007669"/>
    <property type="project" value="UniProtKB-KW"/>
</dbReference>
<dbReference type="GeneID" id="108928492"/>
<comment type="catalytic activity">
    <reaction evidence="10">
        <text>L-lysyl-[protein] + acetyl-CoA = N(6)-acetyl-L-lysyl-[protein] + CoA + H(+)</text>
        <dbReference type="Rhea" id="RHEA:45948"/>
        <dbReference type="Rhea" id="RHEA-COMP:9752"/>
        <dbReference type="Rhea" id="RHEA-COMP:10731"/>
        <dbReference type="ChEBI" id="CHEBI:15378"/>
        <dbReference type="ChEBI" id="CHEBI:29969"/>
        <dbReference type="ChEBI" id="CHEBI:57287"/>
        <dbReference type="ChEBI" id="CHEBI:57288"/>
        <dbReference type="ChEBI" id="CHEBI:61930"/>
    </reaction>
</comment>
<dbReference type="GO" id="GO:0000278">
    <property type="term" value="P:mitotic cell cycle"/>
    <property type="evidence" value="ECO:0007669"/>
    <property type="project" value="Ensembl"/>
</dbReference>
<dbReference type="AlphaFoldDB" id="A0A8C9RU94"/>
<dbReference type="Pfam" id="PF13880">
    <property type="entry name" value="Acetyltransf_13"/>
    <property type="match status" value="1"/>
</dbReference>
<evidence type="ECO:0000256" key="9">
    <source>
        <dbReference type="ARBA" id="ARBA00023315"/>
    </source>
</evidence>
<dbReference type="GO" id="GO:0007064">
    <property type="term" value="P:mitotic sister chromatid cohesion"/>
    <property type="evidence" value="ECO:0007669"/>
    <property type="project" value="TreeGrafter"/>
</dbReference>
<dbReference type="GeneTree" id="ENSGT00940000158598"/>
<evidence type="ECO:0000256" key="10">
    <source>
        <dbReference type="ARBA" id="ARBA00047902"/>
    </source>
</evidence>
<keyword evidence="9" id="KW-0012">Acyltransferase</keyword>
<dbReference type="OrthoDB" id="428854at2759"/>
<dbReference type="InterPro" id="IPR028009">
    <property type="entry name" value="ESCO_Acetyltransf_dom"/>
</dbReference>
<feature type="region of interest" description="Disordered" evidence="11">
    <location>
        <begin position="395"/>
        <end position="439"/>
    </location>
</feature>
<reference evidence="14" key="2">
    <citation type="submission" date="2025-08" db="UniProtKB">
        <authorList>
            <consortium name="Ensembl"/>
        </authorList>
    </citation>
    <scope>IDENTIFICATION</scope>
</reference>
<feature type="region of interest" description="Disordered" evidence="11">
    <location>
        <begin position="123"/>
        <end position="197"/>
    </location>
</feature>
<dbReference type="GO" id="GO:0005634">
    <property type="term" value="C:nucleus"/>
    <property type="evidence" value="ECO:0007669"/>
    <property type="project" value="UniProtKB-SubCell"/>
</dbReference>
<feature type="compositionally biased region" description="Basic residues" evidence="11">
    <location>
        <begin position="142"/>
        <end position="155"/>
    </location>
</feature>
<dbReference type="KEGG" id="sfm:108928492"/>
<dbReference type="InterPro" id="IPR028005">
    <property type="entry name" value="AcTrfase_ESCO_Znf_dom"/>
</dbReference>
<evidence type="ECO:0000313" key="15">
    <source>
        <dbReference type="Proteomes" id="UP000694397"/>
    </source>
</evidence>
<dbReference type="GO" id="GO:0007507">
    <property type="term" value="P:heart development"/>
    <property type="evidence" value="ECO:0007669"/>
    <property type="project" value="Ensembl"/>
</dbReference>
<protein>
    <submittedName>
        <fullName evidence="14">Establishment of sister chromatid cohesion N-acetyltransferase 2</fullName>
    </submittedName>
</protein>
<evidence type="ECO:0000259" key="12">
    <source>
        <dbReference type="Pfam" id="PF13878"/>
    </source>
</evidence>
<evidence type="ECO:0000313" key="14">
    <source>
        <dbReference type="Ensembl" id="ENSSFOP00015023229.1"/>
    </source>
</evidence>
<evidence type="ECO:0000256" key="5">
    <source>
        <dbReference type="ARBA" id="ARBA00022771"/>
    </source>
</evidence>
<proteinExistence type="inferred from homology"/>
<evidence type="ECO:0000256" key="4">
    <source>
        <dbReference type="ARBA" id="ARBA00022723"/>
    </source>
</evidence>
<comment type="subcellular location">
    <subcellularLocation>
        <location evidence="1">Nucleus</location>
    </subcellularLocation>
</comment>
<keyword evidence="6" id="KW-0862">Zinc</keyword>
<evidence type="ECO:0000256" key="2">
    <source>
        <dbReference type="ARBA" id="ARBA00005816"/>
    </source>
</evidence>
<feature type="compositionally biased region" description="Polar residues" evidence="11">
    <location>
        <begin position="128"/>
        <end position="138"/>
    </location>
</feature>
<evidence type="ECO:0000256" key="6">
    <source>
        <dbReference type="ARBA" id="ARBA00022833"/>
    </source>
</evidence>
<evidence type="ECO:0000259" key="13">
    <source>
        <dbReference type="Pfam" id="PF13880"/>
    </source>
</evidence>
<feature type="region of interest" description="Disordered" evidence="11">
    <location>
        <begin position="244"/>
        <end position="266"/>
    </location>
</feature>
<dbReference type="RefSeq" id="XP_018597945.1">
    <property type="nucleotide sequence ID" value="XM_018742429.2"/>
</dbReference>
<reference evidence="14 15" key="1">
    <citation type="submission" date="2019-04" db="EMBL/GenBank/DDBJ databases">
        <authorList>
            <consortium name="Wellcome Sanger Institute Data Sharing"/>
        </authorList>
    </citation>
    <scope>NUCLEOTIDE SEQUENCE [LARGE SCALE GENOMIC DNA]</scope>
</reference>
<evidence type="ECO:0000256" key="1">
    <source>
        <dbReference type="ARBA" id="ARBA00004123"/>
    </source>
</evidence>
<evidence type="ECO:0000256" key="7">
    <source>
        <dbReference type="ARBA" id="ARBA00023242"/>
    </source>
</evidence>
<comment type="similarity">
    <text evidence="2">Belongs to the acetyltransferase family. ECO subfamily.</text>
</comment>
<name>A0A8C9RU94_SCLFO</name>
<sequence length="671" mass="74095">MLPLGMNGKRKRRSVGSQSSPVKRQILDEYCSPQKKSRKGKLAVGNIDQEKENHQSPQKIGSPSRWRGSPDHTALAPRELYECSSPKGSPKSASPFKPSLAVRSFYNNKKALYLTPLERKLVSEAKPHSNQTDISPLSPSRPGKRPRPAKVKKRNVAQGQKNSIRGYMKPPRTGNSSPNVEDNPSMGKATNAADPKGAPSIAFGSLKAKVKPKLLVGAAFFSNGKRTAMAYKSTVLKSSKFRPPSYVEKSHAPLSVEEPDQKPAKSVYTPVQNIAPEGKGQENSLEVSNKNLVSKGSLCTTTVERTQKQQEESAPENVSPSQLPQQCELVKDVRIILRKSEIPSSLESSLTDTNSKDNSTEMAFDTGFDLSEIKSQSSKCVSTVSPTVYPIFGSKRHRKKASIPSPKSCSTPTTASSAISMSSRLRSTKKKKELERESSDQLIIDAGQKQFGATTCPSCGMIYSADSLEDNFQHTQFHQQFVDSIKFVGWKKERVVAEFWDGKIILVLPDDPKYAIKKAEDVRQVADGELGFQQVSLSCPSKAKTYLYVSRDQMIVGCLIAENIRQAFRVLDQPASAKDTLKADFMEHQRAWCCSTTPVPAICGVSRIWVFSLMRRQGVATRLVDTVRTSFMYGSHLDKEEIAFSDPTPDGKLFATKYCGTPEFLVYNFIC</sequence>
<feature type="compositionally biased region" description="Polar residues" evidence="11">
    <location>
        <begin position="173"/>
        <end position="182"/>
    </location>
</feature>
<dbReference type="GO" id="GO:0031101">
    <property type="term" value="P:fin regeneration"/>
    <property type="evidence" value="ECO:0007669"/>
    <property type="project" value="Ensembl"/>
</dbReference>
<feature type="compositionally biased region" description="Low complexity" evidence="11">
    <location>
        <begin position="402"/>
        <end position="425"/>
    </location>
</feature>
<feature type="region of interest" description="Disordered" evidence="11">
    <location>
        <begin position="1"/>
        <end position="99"/>
    </location>
</feature>
<dbReference type="PANTHER" id="PTHR45884:SF3">
    <property type="entry name" value="N-ACETYLTRANSFERASE ESCO2"/>
    <property type="match status" value="1"/>
</dbReference>
<evidence type="ECO:0000256" key="8">
    <source>
        <dbReference type="ARBA" id="ARBA00023306"/>
    </source>
</evidence>
<reference evidence="14" key="3">
    <citation type="submission" date="2025-09" db="UniProtKB">
        <authorList>
            <consortium name="Ensembl"/>
        </authorList>
    </citation>
    <scope>IDENTIFICATION</scope>
</reference>
<dbReference type="GO" id="GO:0061733">
    <property type="term" value="F:protein-lysine-acetyltransferase activity"/>
    <property type="evidence" value="ECO:0007669"/>
    <property type="project" value="TreeGrafter"/>
</dbReference>
<keyword evidence="4" id="KW-0479">Metal-binding</keyword>
<dbReference type="GO" id="GO:1990523">
    <property type="term" value="P:bone regeneration"/>
    <property type="evidence" value="ECO:0007669"/>
    <property type="project" value="Ensembl"/>
</dbReference>
<organism evidence="14 15">
    <name type="scientific">Scleropages formosus</name>
    <name type="common">Asian bonytongue</name>
    <name type="synonym">Osteoglossum formosum</name>
    <dbReference type="NCBI Taxonomy" id="113540"/>
    <lineage>
        <taxon>Eukaryota</taxon>
        <taxon>Metazoa</taxon>
        <taxon>Chordata</taxon>
        <taxon>Craniata</taxon>
        <taxon>Vertebrata</taxon>
        <taxon>Euteleostomi</taxon>
        <taxon>Actinopterygii</taxon>
        <taxon>Neopterygii</taxon>
        <taxon>Teleostei</taxon>
        <taxon>Osteoglossocephala</taxon>
        <taxon>Osteoglossomorpha</taxon>
        <taxon>Osteoglossiformes</taxon>
        <taxon>Osteoglossidae</taxon>
        <taxon>Scleropages</taxon>
    </lineage>
</organism>
<feature type="region of interest" description="Disordered" evidence="11">
    <location>
        <begin position="302"/>
        <end position="323"/>
    </location>
</feature>
<feature type="domain" description="N-acetyltransferase ESCO acetyl-transferase" evidence="13">
    <location>
        <begin position="599"/>
        <end position="667"/>
    </location>
</feature>
<keyword evidence="5" id="KW-0863">Zinc-finger</keyword>
<dbReference type="GO" id="GO:0000785">
    <property type="term" value="C:chromatin"/>
    <property type="evidence" value="ECO:0007669"/>
    <property type="project" value="TreeGrafter"/>
</dbReference>
<gene>
    <name evidence="14" type="primary">ESCO2</name>
    <name evidence="14" type="synonym">esco2</name>
</gene>
<dbReference type="PANTHER" id="PTHR45884">
    <property type="entry name" value="N-ACETYLTRANSFERASE ECO"/>
    <property type="match status" value="1"/>
</dbReference>
<feature type="domain" description="N-acetyltransferase ESCO zinc-finger" evidence="12">
    <location>
        <begin position="441"/>
        <end position="480"/>
    </location>
</feature>
<dbReference type="Ensembl" id="ENSSFOT00015023484.2">
    <property type="protein sequence ID" value="ENSSFOP00015023229.1"/>
    <property type="gene ID" value="ENSSFOG00015014946.2"/>
</dbReference>
<evidence type="ECO:0000256" key="3">
    <source>
        <dbReference type="ARBA" id="ARBA00022679"/>
    </source>
</evidence>
<evidence type="ECO:0000256" key="11">
    <source>
        <dbReference type="SAM" id="MobiDB-lite"/>
    </source>
</evidence>
<dbReference type="CTD" id="157570"/>
<feature type="compositionally biased region" description="Low complexity" evidence="11">
    <location>
        <begin position="84"/>
        <end position="99"/>
    </location>
</feature>
<dbReference type="RefSeq" id="XP_018597946.1">
    <property type="nucleotide sequence ID" value="XM_018742430.2"/>
</dbReference>
<keyword evidence="7" id="KW-0539">Nucleus</keyword>
<accession>A0A8C9RU94</accession>
<keyword evidence="8" id="KW-0131">Cell cycle</keyword>
<keyword evidence="15" id="KW-1185">Reference proteome</keyword>
<dbReference type="Pfam" id="PF13878">
    <property type="entry name" value="zf-C2H2_3"/>
    <property type="match status" value="1"/>
</dbReference>